<feature type="domain" description="Aminotransferase class I/classII large" evidence="6">
    <location>
        <begin position="87"/>
        <end position="402"/>
    </location>
</feature>
<feature type="compositionally biased region" description="Basic and acidic residues" evidence="5">
    <location>
        <begin position="432"/>
        <end position="445"/>
    </location>
</feature>
<keyword evidence="2" id="KW-0032">Aminotransferase</keyword>
<keyword evidence="4" id="KW-0663">Pyridoxal phosphate</keyword>
<proteinExistence type="predicted"/>
<evidence type="ECO:0000256" key="3">
    <source>
        <dbReference type="ARBA" id="ARBA00022679"/>
    </source>
</evidence>
<protein>
    <recommendedName>
        <fullName evidence="6">Aminotransferase class I/classII large domain-containing protein</fullName>
    </recommendedName>
</protein>
<dbReference type="InterPro" id="IPR004839">
    <property type="entry name" value="Aminotransferase_I/II_large"/>
</dbReference>
<dbReference type="InterPro" id="IPR015424">
    <property type="entry name" value="PyrdxlP-dep_Trfase"/>
</dbReference>
<feature type="region of interest" description="Disordered" evidence="5">
    <location>
        <begin position="517"/>
        <end position="556"/>
    </location>
</feature>
<dbReference type="SUPFAM" id="SSF53383">
    <property type="entry name" value="PLP-dependent transferases"/>
    <property type="match status" value="1"/>
</dbReference>
<keyword evidence="3" id="KW-0808">Transferase</keyword>
<dbReference type="Gene3D" id="3.40.640.10">
    <property type="entry name" value="Type I PLP-dependent aspartate aminotransferase-like (Major domain)"/>
    <property type="match status" value="1"/>
</dbReference>
<dbReference type="InterPro" id="IPR050859">
    <property type="entry name" value="Class-I_PLP-dep_aminotransf"/>
</dbReference>
<evidence type="ECO:0000256" key="2">
    <source>
        <dbReference type="ARBA" id="ARBA00022576"/>
    </source>
</evidence>
<evidence type="ECO:0000256" key="1">
    <source>
        <dbReference type="ARBA" id="ARBA00001933"/>
    </source>
</evidence>
<sequence length="556" mass="59212">MAGLRKLVTAFAGVPGIIGLHGGLPPASSFPIKGVTLTLEDGRKLEIDDPVKAPAQQYCLNTSGYAPLHQWAKKHTWQMHAPPGDHDLIITPGNNQTIEVIMRLLMDPGEAMLCEEYTYPHIAESMVQPQGYLAVPLAMDEHGILPCYFRTTLQGLRDGGKSLPKLLYTIPVGQNPTGAVTPLDRKEEIYGICRQYNILILEDDPYYYLQFSTAHGGEPKGLTDLGSSYLSMDTDGRVIRLDSFSKVLAPGLRIGWVTAAPKLVERIIYHMQGIQLGANSFTQVVVSEILNAWGPAGFERHICSMQQEYAQRAAVIQAAAEQHLAGLAEWTQPAAGMFLWLKLLVVSDADEILDKLKDAGVVVVPGRFSHCCGPKHVEQSPYVRASFASATHEELCQGMERLGATLSAAAAGPQQAAAQKSSAAAARAARLPCHEDSASDRDGHAGQRNGHFSAAAKGATAPLQKVQNGHPTGGVEGQDCAAGSIPEGLEPSASAARGIAGAHEALQGLRVSSEAARAPERLELMPDSTARVELASGSPEVTADALASQPAKTLVP</sequence>
<evidence type="ECO:0000313" key="7">
    <source>
        <dbReference type="EMBL" id="CAK0785488.1"/>
    </source>
</evidence>
<dbReference type="EMBL" id="CAUYUE010000012">
    <property type="protein sequence ID" value="CAK0785488.1"/>
    <property type="molecule type" value="Genomic_DNA"/>
</dbReference>
<gene>
    <name evidence="7" type="ORF">CVIRNUC_008697</name>
</gene>
<dbReference type="Pfam" id="PF00155">
    <property type="entry name" value="Aminotran_1_2"/>
    <property type="match status" value="1"/>
</dbReference>
<accession>A0AAV1IHS7</accession>
<feature type="region of interest" description="Disordered" evidence="5">
    <location>
        <begin position="420"/>
        <end position="489"/>
    </location>
</feature>
<reference evidence="7 8" key="1">
    <citation type="submission" date="2023-10" db="EMBL/GenBank/DDBJ databases">
        <authorList>
            <person name="Maclean D."/>
            <person name="Macfadyen A."/>
        </authorList>
    </citation>
    <scope>NUCLEOTIDE SEQUENCE [LARGE SCALE GENOMIC DNA]</scope>
</reference>
<evidence type="ECO:0000259" key="6">
    <source>
        <dbReference type="Pfam" id="PF00155"/>
    </source>
</evidence>
<evidence type="ECO:0000313" key="8">
    <source>
        <dbReference type="Proteomes" id="UP001314263"/>
    </source>
</evidence>
<dbReference type="GO" id="GO:1901605">
    <property type="term" value="P:alpha-amino acid metabolic process"/>
    <property type="evidence" value="ECO:0007669"/>
    <property type="project" value="TreeGrafter"/>
</dbReference>
<dbReference type="Proteomes" id="UP001314263">
    <property type="component" value="Unassembled WGS sequence"/>
</dbReference>
<dbReference type="GO" id="GO:0008483">
    <property type="term" value="F:transaminase activity"/>
    <property type="evidence" value="ECO:0007669"/>
    <property type="project" value="UniProtKB-KW"/>
</dbReference>
<dbReference type="PANTHER" id="PTHR42790">
    <property type="entry name" value="AMINOTRANSFERASE"/>
    <property type="match status" value="1"/>
</dbReference>
<feature type="compositionally biased region" description="Low complexity" evidence="5">
    <location>
        <begin position="420"/>
        <end position="431"/>
    </location>
</feature>
<evidence type="ECO:0000256" key="4">
    <source>
        <dbReference type="ARBA" id="ARBA00022898"/>
    </source>
</evidence>
<dbReference type="PANTHER" id="PTHR42790:SF19">
    <property type="entry name" value="KYNURENINE_ALPHA-AMINOADIPATE AMINOTRANSFERASE, MITOCHONDRIAL"/>
    <property type="match status" value="1"/>
</dbReference>
<keyword evidence="8" id="KW-1185">Reference proteome</keyword>
<dbReference type="CDD" id="cd00609">
    <property type="entry name" value="AAT_like"/>
    <property type="match status" value="1"/>
</dbReference>
<dbReference type="GO" id="GO:0030170">
    <property type="term" value="F:pyridoxal phosphate binding"/>
    <property type="evidence" value="ECO:0007669"/>
    <property type="project" value="InterPro"/>
</dbReference>
<organism evidence="7 8">
    <name type="scientific">Coccomyxa viridis</name>
    <dbReference type="NCBI Taxonomy" id="1274662"/>
    <lineage>
        <taxon>Eukaryota</taxon>
        <taxon>Viridiplantae</taxon>
        <taxon>Chlorophyta</taxon>
        <taxon>core chlorophytes</taxon>
        <taxon>Trebouxiophyceae</taxon>
        <taxon>Trebouxiophyceae incertae sedis</taxon>
        <taxon>Coccomyxaceae</taxon>
        <taxon>Coccomyxa</taxon>
    </lineage>
</organism>
<name>A0AAV1IHS7_9CHLO</name>
<comment type="caution">
    <text evidence="7">The sequence shown here is derived from an EMBL/GenBank/DDBJ whole genome shotgun (WGS) entry which is preliminary data.</text>
</comment>
<evidence type="ECO:0000256" key="5">
    <source>
        <dbReference type="SAM" id="MobiDB-lite"/>
    </source>
</evidence>
<dbReference type="InterPro" id="IPR015421">
    <property type="entry name" value="PyrdxlP-dep_Trfase_major"/>
</dbReference>
<comment type="cofactor">
    <cofactor evidence="1">
        <name>pyridoxal 5'-phosphate</name>
        <dbReference type="ChEBI" id="CHEBI:597326"/>
    </cofactor>
</comment>
<dbReference type="AlphaFoldDB" id="A0AAV1IHS7"/>